<dbReference type="GO" id="GO:0005524">
    <property type="term" value="F:ATP binding"/>
    <property type="evidence" value="ECO:0007669"/>
    <property type="project" value="UniProtKB-KW"/>
</dbReference>
<evidence type="ECO:0000256" key="5">
    <source>
        <dbReference type="ARBA" id="ARBA00022840"/>
    </source>
</evidence>
<dbReference type="Pfam" id="PF00294">
    <property type="entry name" value="PfkB"/>
    <property type="match status" value="1"/>
</dbReference>
<dbReference type="GO" id="GO:0016301">
    <property type="term" value="F:kinase activity"/>
    <property type="evidence" value="ECO:0007669"/>
    <property type="project" value="UniProtKB-KW"/>
</dbReference>
<protein>
    <submittedName>
        <fullName evidence="7">Ribokinase</fullName>
    </submittedName>
</protein>
<keyword evidence="3" id="KW-0547">Nucleotide-binding</keyword>
<dbReference type="InterPro" id="IPR050306">
    <property type="entry name" value="PfkB_Carbo_kinase"/>
</dbReference>
<keyword evidence="8" id="KW-1185">Reference proteome</keyword>
<accession>A0A916TIQ0</accession>
<organism evidence="7 8">
    <name type="scientific">Flexivirga endophytica</name>
    <dbReference type="NCBI Taxonomy" id="1849103"/>
    <lineage>
        <taxon>Bacteria</taxon>
        <taxon>Bacillati</taxon>
        <taxon>Actinomycetota</taxon>
        <taxon>Actinomycetes</taxon>
        <taxon>Micrococcales</taxon>
        <taxon>Dermacoccaceae</taxon>
        <taxon>Flexivirga</taxon>
    </lineage>
</organism>
<reference evidence="7" key="1">
    <citation type="journal article" date="2014" name="Int. J. Syst. Evol. Microbiol.">
        <title>Complete genome sequence of Corynebacterium casei LMG S-19264T (=DSM 44701T), isolated from a smear-ripened cheese.</title>
        <authorList>
            <consortium name="US DOE Joint Genome Institute (JGI-PGF)"/>
            <person name="Walter F."/>
            <person name="Albersmeier A."/>
            <person name="Kalinowski J."/>
            <person name="Ruckert C."/>
        </authorList>
    </citation>
    <scope>NUCLEOTIDE SEQUENCE</scope>
    <source>
        <strain evidence="7">CGMCC 1.15085</strain>
    </source>
</reference>
<proteinExistence type="inferred from homology"/>
<feature type="domain" description="Carbohydrate kinase PfkB" evidence="6">
    <location>
        <begin position="5"/>
        <end position="300"/>
    </location>
</feature>
<dbReference type="PROSITE" id="PS00584">
    <property type="entry name" value="PFKB_KINASES_2"/>
    <property type="match status" value="1"/>
</dbReference>
<evidence type="ECO:0000256" key="3">
    <source>
        <dbReference type="ARBA" id="ARBA00022741"/>
    </source>
</evidence>
<dbReference type="PANTHER" id="PTHR43085">
    <property type="entry name" value="HEXOKINASE FAMILY MEMBER"/>
    <property type="match status" value="1"/>
</dbReference>
<evidence type="ECO:0000259" key="6">
    <source>
        <dbReference type="Pfam" id="PF00294"/>
    </source>
</evidence>
<dbReference type="Gene3D" id="3.40.1190.20">
    <property type="match status" value="1"/>
</dbReference>
<sequence length="305" mass="31408">MVDTLVVGEALIDIVRPVGAPTTEHVGGSPLNVAIGLARLGHPARLAAYFANDTYGDLIARHLAADDVALVEGSLGAERTPTAAATLDETGSATYEFDLAWDLPYPLPTDIGHLHTGSIAAALQPGAEKVAEAMLAARDHATVSFDPNPRPTLIGDAHDVRARLEQLIGYSDVVKASDEDIAWLYGAGGDPGQVLALWGQLGPSLVVMTRGGDGALMHVTATGETESVAGRSVSVVDTVGAGDSFQSGLLSGLLDSGLLGSADARSRLRAANLSDLRPAVDRAIETSAITVSRAGANPPSRAELR</sequence>
<name>A0A916TIQ0_9MICO</name>
<keyword evidence="2" id="KW-0808">Transferase</keyword>
<dbReference type="InterPro" id="IPR011611">
    <property type="entry name" value="PfkB_dom"/>
</dbReference>
<dbReference type="RefSeq" id="WP_188838953.1">
    <property type="nucleotide sequence ID" value="NZ_BMHI01000007.1"/>
</dbReference>
<dbReference type="EMBL" id="BMHI01000007">
    <property type="protein sequence ID" value="GGB45868.1"/>
    <property type="molecule type" value="Genomic_DNA"/>
</dbReference>
<evidence type="ECO:0000256" key="1">
    <source>
        <dbReference type="ARBA" id="ARBA00010688"/>
    </source>
</evidence>
<dbReference type="SUPFAM" id="SSF53613">
    <property type="entry name" value="Ribokinase-like"/>
    <property type="match status" value="1"/>
</dbReference>
<dbReference type="Proteomes" id="UP000636793">
    <property type="component" value="Unassembled WGS sequence"/>
</dbReference>
<dbReference type="InterPro" id="IPR029056">
    <property type="entry name" value="Ribokinase-like"/>
</dbReference>
<dbReference type="CDD" id="cd01167">
    <property type="entry name" value="bac_FRK"/>
    <property type="match status" value="1"/>
</dbReference>
<evidence type="ECO:0000313" key="8">
    <source>
        <dbReference type="Proteomes" id="UP000636793"/>
    </source>
</evidence>
<evidence type="ECO:0000313" key="7">
    <source>
        <dbReference type="EMBL" id="GGB45868.1"/>
    </source>
</evidence>
<gene>
    <name evidence="7" type="ORF">GCM10011492_41270</name>
</gene>
<dbReference type="AlphaFoldDB" id="A0A916TIQ0"/>
<evidence type="ECO:0000256" key="4">
    <source>
        <dbReference type="ARBA" id="ARBA00022777"/>
    </source>
</evidence>
<reference evidence="7" key="2">
    <citation type="submission" date="2020-09" db="EMBL/GenBank/DDBJ databases">
        <authorList>
            <person name="Sun Q."/>
            <person name="Zhou Y."/>
        </authorList>
    </citation>
    <scope>NUCLEOTIDE SEQUENCE</scope>
    <source>
        <strain evidence="7">CGMCC 1.15085</strain>
    </source>
</reference>
<comment type="similarity">
    <text evidence="1">Belongs to the carbohydrate kinase PfkB family.</text>
</comment>
<evidence type="ECO:0000256" key="2">
    <source>
        <dbReference type="ARBA" id="ARBA00022679"/>
    </source>
</evidence>
<comment type="caution">
    <text evidence="7">The sequence shown here is derived from an EMBL/GenBank/DDBJ whole genome shotgun (WGS) entry which is preliminary data.</text>
</comment>
<keyword evidence="4" id="KW-0418">Kinase</keyword>
<dbReference type="InterPro" id="IPR002173">
    <property type="entry name" value="Carboh/pur_kinase_PfkB_CS"/>
</dbReference>
<keyword evidence="5" id="KW-0067">ATP-binding</keyword>
<dbReference type="PANTHER" id="PTHR43085:SF1">
    <property type="entry name" value="PSEUDOURIDINE KINASE-RELATED"/>
    <property type="match status" value="1"/>
</dbReference>